<dbReference type="InterPro" id="IPR000792">
    <property type="entry name" value="Tscrpt_reg_LuxR_C"/>
</dbReference>
<evidence type="ECO:0000313" key="6">
    <source>
        <dbReference type="Proteomes" id="UP000315471"/>
    </source>
</evidence>
<dbReference type="PANTHER" id="PTHR44688">
    <property type="entry name" value="DNA-BINDING TRANSCRIPTIONAL ACTIVATOR DEVR_DOSR"/>
    <property type="match status" value="1"/>
</dbReference>
<dbReference type="Pfam" id="PF00196">
    <property type="entry name" value="GerE"/>
    <property type="match status" value="1"/>
</dbReference>
<dbReference type="PRINTS" id="PR00038">
    <property type="entry name" value="HTHLUXR"/>
</dbReference>
<feature type="domain" description="HTH luxR-type" evidence="4">
    <location>
        <begin position="14"/>
        <end position="79"/>
    </location>
</feature>
<organism evidence="5 6">
    <name type="scientific">Novipirellula aureliae</name>
    <dbReference type="NCBI Taxonomy" id="2527966"/>
    <lineage>
        <taxon>Bacteria</taxon>
        <taxon>Pseudomonadati</taxon>
        <taxon>Planctomycetota</taxon>
        <taxon>Planctomycetia</taxon>
        <taxon>Pirellulales</taxon>
        <taxon>Pirellulaceae</taxon>
        <taxon>Novipirellula</taxon>
    </lineage>
</organism>
<dbReference type="SMART" id="SM00421">
    <property type="entry name" value="HTH_LUXR"/>
    <property type="match status" value="1"/>
</dbReference>
<protein>
    <submittedName>
        <fullName evidence="5">Bacterial regulatory protein, luxR family</fullName>
    </submittedName>
</protein>
<dbReference type="CDD" id="cd06170">
    <property type="entry name" value="LuxR_C_like"/>
    <property type="match status" value="1"/>
</dbReference>
<name>A0A5C6E8K9_9BACT</name>
<reference evidence="5 6" key="1">
    <citation type="submission" date="2019-02" db="EMBL/GenBank/DDBJ databases">
        <title>Deep-cultivation of Planctomycetes and their phenomic and genomic characterization uncovers novel biology.</title>
        <authorList>
            <person name="Wiegand S."/>
            <person name="Jogler M."/>
            <person name="Boedeker C."/>
            <person name="Pinto D."/>
            <person name="Vollmers J."/>
            <person name="Rivas-Marin E."/>
            <person name="Kohn T."/>
            <person name="Peeters S.H."/>
            <person name="Heuer A."/>
            <person name="Rast P."/>
            <person name="Oberbeckmann S."/>
            <person name="Bunk B."/>
            <person name="Jeske O."/>
            <person name="Meyerdierks A."/>
            <person name="Storesund J.E."/>
            <person name="Kallscheuer N."/>
            <person name="Luecker S."/>
            <person name="Lage O.M."/>
            <person name="Pohl T."/>
            <person name="Merkel B.J."/>
            <person name="Hornburger P."/>
            <person name="Mueller R.-W."/>
            <person name="Bruemmer F."/>
            <person name="Labrenz M."/>
            <person name="Spormann A.M."/>
            <person name="Op Den Camp H."/>
            <person name="Overmann J."/>
            <person name="Amann R."/>
            <person name="Jetten M.S.M."/>
            <person name="Mascher T."/>
            <person name="Medema M.H."/>
            <person name="Devos D.P."/>
            <person name="Kaster A.-K."/>
            <person name="Ovreas L."/>
            <person name="Rohde M."/>
            <person name="Galperin M.Y."/>
            <person name="Jogler C."/>
        </authorList>
    </citation>
    <scope>NUCLEOTIDE SEQUENCE [LARGE SCALE GENOMIC DNA]</scope>
    <source>
        <strain evidence="5 6">Q31b</strain>
    </source>
</reference>
<proteinExistence type="predicted"/>
<dbReference type="InterPro" id="IPR036388">
    <property type="entry name" value="WH-like_DNA-bd_sf"/>
</dbReference>
<evidence type="ECO:0000256" key="2">
    <source>
        <dbReference type="ARBA" id="ARBA00023125"/>
    </source>
</evidence>
<dbReference type="GO" id="GO:0003677">
    <property type="term" value="F:DNA binding"/>
    <property type="evidence" value="ECO:0007669"/>
    <property type="project" value="UniProtKB-KW"/>
</dbReference>
<gene>
    <name evidence="5" type="ORF">Q31b_03410</name>
</gene>
<dbReference type="PANTHER" id="PTHR44688:SF16">
    <property type="entry name" value="DNA-BINDING TRANSCRIPTIONAL ACTIVATOR DEVR_DOSR"/>
    <property type="match status" value="1"/>
</dbReference>
<dbReference type="PROSITE" id="PS50043">
    <property type="entry name" value="HTH_LUXR_2"/>
    <property type="match status" value="1"/>
</dbReference>
<accession>A0A5C6E8K9</accession>
<dbReference type="InterPro" id="IPR016032">
    <property type="entry name" value="Sig_transdc_resp-reg_C-effctor"/>
</dbReference>
<comment type="caution">
    <text evidence="5">The sequence shown here is derived from an EMBL/GenBank/DDBJ whole genome shotgun (WGS) entry which is preliminary data.</text>
</comment>
<keyword evidence="2" id="KW-0238">DNA-binding</keyword>
<evidence type="ECO:0000256" key="1">
    <source>
        <dbReference type="ARBA" id="ARBA00023015"/>
    </source>
</evidence>
<evidence type="ECO:0000256" key="3">
    <source>
        <dbReference type="ARBA" id="ARBA00023163"/>
    </source>
</evidence>
<dbReference type="Proteomes" id="UP000315471">
    <property type="component" value="Unassembled WGS sequence"/>
</dbReference>
<keyword evidence="1" id="KW-0805">Transcription regulation</keyword>
<keyword evidence="3" id="KW-0804">Transcription</keyword>
<sequence length="120" mass="13033">MDSTIEVVATQYIGLGTLDVLTRRELEVLVLLGHGLSVPRAAAILHRSPKTVERHKDSISKKLRLRGQAKLVGVATSVGLDLVGLDLVGLDLVGLDLVGLDLSDIHLRRFKAWCKVAYQA</sequence>
<evidence type="ECO:0000313" key="5">
    <source>
        <dbReference type="EMBL" id="TWU45170.1"/>
    </source>
</evidence>
<evidence type="ECO:0000259" key="4">
    <source>
        <dbReference type="PROSITE" id="PS50043"/>
    </source>
</evidence>
<dbReference type="GO" id="GO:0006355">
    <property type="term" value="P:regulation of DNA-templated transcription"/>
    <property type="evidence" value="ECO:0007669"/>
    <property type="project" value="InterPro"/>
</dbReference>
<dbReference type="Gene3D" id="1.10.10.10">
    <property type="entry name" value="Winged helix-like DNA-binding domain superfamily/Winged helix DNA-binding domain"/>
    <property type="match status" value="1"/>
</dbReference>
<dbReference type="AlphaFoldDB" id="A0A5C6E8K9"/>
<dbReference type="SUPFAM" id="SSF46894">
    <property type="entry name" value="C-terminal effector domain of the bipartite response regulators"/>
    <property type="match status" value="1"/>
</dbReference>
<keyword evidence="6" id="KW-1185">Reference proteome</keyword>
<dbReference type="EMBL" id="SJPY01000001">
    <property type="protein sequence ID" value="TWU45170.1"/>
    <property type="molecule type" value="Genomic_DNA"/>
</dbReference>